<keyword evidence="2" id="KW-0732">Signal</keyword>
<feature type="compositionally biased region" description="Pro residues" evidence="1">
    <location>
        <begin position="65"/>
        <end position="76"/>
    </location>
</feature>
<evidence type="ECO:0000256" key="1">
    <source>
        <dbReference type="SAM" id="MobiDB-lite"/>
    </source>
</evidence>
<feature type="compositionally biased region" description="Low complexity" evidence="1">
    <location>
        <begin position="50"/>
        <end position="60"/>
    </location>
</feature>
<protein>
    <recommendedName>
        <fullName evidence="5">Lipoprotein</fullName>
    </recommendedName>
</protein>
<keyword evidence="4" id="KW-1185">Reference proteome</keyword>
<dbReference type="PROSITE" id="PS51257">
    <property type="entry name" value="PROKAR_LIPOPROTEIN"/>
    <property type="match status" value="1"/>
</dbReference>
<feature type="region of interest" description="Disordered" evidence="1">
    <location>
        <begin position="25"/>
        <end position="82"/>
    </location>
</feature>
<name>A0A396RM68_9SPHN</name>
<comment type="caution">
    <text evidence="3">The sequence shown here is derived from an EMBL/GenBank/DDBJ whole genome shotgun (WGS) entry which is preliminary data.</text>
</comment>
<evidence type="ECO:0000313" key="3">
    <source>
        <dbReference type="EMBL" id="RHW17369.1"/>
    </source>
</evidence>
<dbReference type="EMBL" id="QWLV01000004">
    <property type="protein sequence ID" value="RHW17369.1"/>
    <property type="molecule type" value="Genomic_DNA"/>
</dbReference>
<proteinExistence type="predicted"/>
<evidence type="ECO:0000313" key="4">
    <source>
        <dbReference type="Proteomes" id="UP000266693"/>
    </source>
</evidence>
<organism evidence="3 4">
    <name type="scientific">Sphingomonas gilva</name>
    <dbReference type="NCBI Taxonomy" id="2305907"/>
    <lineage>
        <taxon>Bacteria</taxon>
        <taxon>Pseudomonadati</taxon>
        <taxon>Pseudomonadota</taxon>
        <taxon>Alphaproteobacteria</taxon>
        <taxon>Sphingomonadales</taxon>
        <taxon>Sphingomonadaceae</taxon>
        <taxon>Sphingomonas</taxon>
    </lineage>
</organism>
<dbReference type="RefSeq" id="WP_118864117.1">
    <property type="nucleotide sequence ID" value="NZ_QWLV01000004.1"/>
</dbReference>
<accession>A0A396RM68</accession>
<feature type="chain" id="PRO_5017330907" description="Lipoprotein" evidence="2">
    <location>
        <begin position="21"/>
        <end position="82"/>
    </location>
</feature>
<feature type="signal peptide" evidence="2">
    <location>
        <begin position="1"/>
        <end position="20"/>
    </location>
</feature>
<dbReference type="Proteomes" id="UP000266693">
    <property type="component" value="Unassembled WGS sequence"/>
</dbReference>
<gene>
    <name evidence="3" type="ORF">D1610_10355</name>
</gene>
<evidence type="ECO:0008006" key="5">
    <source>
        <dbReference type="Google" id="ProtNLM"/>
    </source>
</evidence>
<dbReference type="AlphaFoldDB" id="A0A396RM68"/>
<evidence type="ECO:0000256" key="2">
    <source>
        <dbReference type="SAM" id="SignalP"/>
    </source>
</evidence>
<reference evidence="3 4" key="1">
    <citation type="submission" date="2018-08" db="EMBL/GenBank/DDBJ databases">
        <title>The multiple taxonomic identification of Sphingomonas gilva.</title>
        <authorList>
            <person name="Zhu D."/>
            <person name="Zheng S."/>
        </authorList>
    </citation>
    <scope>NUCLEOTIDE SEQUENCE [LARGE SCALE GENOMIC DNA]</scope>
    <source>
        <strain evidence="3 4">ZDH117</strain>
    </source>
</reference>
<sequence length="82" mass="8428">MRIQSIMLAGFGALALAACAQREEEMAALPPPPGAVPGSTAADRDGDGIIDGYYTADGIYHANYTPPPPPPPPPPTQLGERG</sequence>